<organism evidence="1 2">
    <name type="scientific">Eumeta variegata</name>
    <name type="common">Bagworm moth</name>
    <name type="synonym">Eumeta japonica</name>
    <dbReference type="NCBI Taxonomy" id="151549"/>
    <lineage>
        <taxon>Eukaryota</taxon>
        <taxon>Metazoa</taxon>
        <taxon>Ecdysozoa</taxon>
        <taxon>Arthropoda</taxon>
        <taxon>Hexapoda</taxon>
        <taxon>Insecta</taxon>
        <taxon>Pterygota</taxon>
        <taxon>Neoptera</taxon>
        <taxon>Endopterygota</taxon>
        <taxon>Lepidoptera</taxon>
        <taxon>Glossata</taxon>
        <taxon>Ditrysia</taxon>
        <taxon>Tineoidea</taxon>
        <taxon>Psychidae</taxon>
        <taxon>Oiketicinae</taxon>
        <taxon>Eumeta</taxon>
    </lineage>
</organism>
<proteinExistence type="predicted"/>
<dbReference type="Proteomes" id="UP000299102">
    <property type="component" value="Unassembled WGS sequence"/>
</dbReference>
<dbReference type="OrthoDB" id="420169at2759"/>
<sequence>MKITLTSNEPDGYKPYKLSYDEKLRVRDIVNDLLSKDIIRESESAHASPVILVKKKDVHVILQYWSDNKSATKKKGVARVIARRNAGGGVGELTEVEERIVTLLGGEYFATGDIHLRIHLFDIRLSF</sequence>
<keyword evidence="2" id="KW-1185">Reference proteome</keyword>
<dbReference type="GO" id="GO:0071897">
    <property type="term" value="P:DNA biosynthetic process"/>
    <property type="evidence" value="ECO:0007669"/>
    <property type="project" value="UniProtKB-ARBA"/>
</dbReference>
<dbReference type="SUPFAM" id="SSF56672">
    <property type="entry name" value="DNA/RNA polymerases"/>
    <property type="match status" value="1"/>
</dbReference>
<name>A0A4C1YC27_EUMVA</name>
<protein>
    <submittedName>
        <fullName evidence="1">Uncharacterized protein</fullName>
    </submittedName>
</protein>
<gene>
    <name evidence="1" type="ORF">EVAR_41139_1</name>
</gene>
<dbReference type="EMBL" id="BGZK01001161">
    <property type="protein sequence ID" value="GBP72923.1"/>
    <property type="molecule type" value="Genomic_DNA"/>
</dbReference>
<dbReference type="AlphaFoldDB" id="A0A4C1YC27"/>
<accession>A0A4C1YC27</accession>
<evidence type="ECO:0000313" key="1">
    <source>
        <dbReference type="EMBL" id="GBP72923.1"/>
    </source>
</evidence>
<dbReference type="Gene3D" id="3.10.10.10">
    <property type="entry name" value="HIV Type 1 Reverse Transcriptase, subunit A, domain 1"/>
    <property type="match status" value="1"/>
</dbReference>
<evidence type="ECO:0000313" key="2">
    <source>
        <dbReference type="Proteomes" id="UP000299102"/>
    </source>
</evidence>
<dbReference type="InterPro" id="IPR043502">
    <property type="entry name" value="DNA/RNA_pol_sf"/>
</dbReference>
<comment type="caution">
    <text evidence="1">The sequence shown here is derived from an EMBL/GenBank/DDBJ whole genome shotgun (WGS) entry which is preliminary data.</text>
</comment>
<reference evidence="1 2" key="1">
    <citation type="journal article" date="2019" name="Commun. Biol.">
        <title>The bagworm genome reveals a unique fibroin gene that provides high tensile strength.</title>
        <authorList>
            <person name="Kono N."/>
            <person name="Nakamura H."/>
            <person name="Ohtoshi R."/>
            <person name="Tomita M."/>
            <person name="Numata K."/>
            <person name="Arakawa K."/>
        </authorList>
    </citation>
    <scope>NUCLEOTIDE SEQUENCE [LARGE SCALE GENOMIC DNA]</scope>
</reference>